<dbReference type="AlphaFoldDB" id="A0AA47FFH8"/>
<reference evidence="5" key="1">
    <citation type="submission" date="2022-11" db="EMBL/GenBank/DDBJ databases">
        <title>Dental biofilm bacteria. Genome sequencing and assembly.</title>
        <authorList>
            <person name="Robertsson C."/>
        </authorList>
    </citation>
    <scope>NUCLEOTIDE SEQUENCE</scope>
    <source>
        <strain evidence="5">CW</strain>
    </source>
</reference>
<accession>A0AA47FFH8</accession>
<gene>
    <name evidence="5" type="ORF">OFA60_10030</name>
</gene>
<evidence type="ECO:0000313" key="5">
    <source>
        <dbReference type="EMBL" id="WAL42384.1"/>
    </source>
</evidence>
<feature type="domain" description="HTH marR-type" evidence="4">
    <location>
        <begin position="14"/>
        <end position="146"/>
    </location>
</feature>
<dbReference type="EMBL" id="CP113787">
    <property type="protein sequence ID" value="WAL42384.1"/>
    <property type="molecule type" value="Genomic_DNA"/>
</dbReference>
<dbReference type="Proteomes" id="UP001163127">
    <property type="component" value="Chromosome"/>
</dbReference>
<dbReference type="InterPro" id="IPR000835">
    <property type="entry name" value="HTH_MarR-typ"/>
</dbReference>
<protein>
    <submittedName>
        <fullName evidence="5">MarR family transcriptional regulator</fullName>
    </submittedName>
</protein>
<name>A0AA47FFH8_ACTNA</name>
<dbReference type="SMART" id="SM00347">
    <property type="entry name" value="HTH_MARR"/>
    <property type="match status" value="1"/>
</dbReference>
<keyword evidence="2" id="KW-0238">DNA-binding</keyword>
<dbReference type="RefSeq" id="WP_076074590.1">
    <property type="nucleotide sequence ID" value="NZ_CAURHQ010000069.1"/>
</dbReference>
<dbReference type="PANTHER" id="PTHR33164">
    <property type="entry name" value="TRANSCRIPTIONAL REGULATOR, MARR FAMILY"/>
    <property type="match status" value="1"/>
</dbReference>
<dbReference type="InterPro" id="IPR036390">
    <property type="entry name" value="WH_DNA-bd_sf"/>
</dbReference>
<keyword evidence="1" id="KW-0805">Transcription regulation</keyword>
<dbReference type="InterPro" id="IPR036388">
    <property type="entry name" value="WH-like_DNA-bd_sf"/>
</dbReference>
<dbReference type="SUPFAM" id="SSF46785">
    <property type="entry name" value="Winged helix' DNA-binding domain"/>
    <property type="match status" value="1"/>
</dbReference>
<evidence type="ECO:0000256" key="3">
    <source>
        <dbReference type="ARBA" id="ARBA00023163"/>
    </source>
</evidence>
<dbReference type="GO" id="GO:0003677">
    <property type="term" value="F:DNA binding"/>
    <property type="evidence" value="ECO:0007669"/>
    <property type="project" value="UniProtKB-KW"/>
</dbReference>
<keyword evidence="3" id="KW-0804">Transcription</keyword>
<dbReference type="Pfam" id="PF01047">
    <property type="entry name" value="MarR"/>
    <property type="match status" value="1"/>
</dbReference>
<evidence type="ECO:0000256" key="1">
    <source>
        <dbReference type="ARBA" id="ARBA00023015"/>
    </source>
</evidence>
<dbReference type="PANTHER" id="PTHR33164:SF64">
    <property type="entry name" value="TRANSCRIPTIONAL REGULATOR SLYA"/>
    <property type="match status" value="1"/>
</dbReference>
<dbReference type="PROSITE" id="PS50995">
    <property type="entry name" value="HTH_MARR_2"/>
    <property type="match status" value="1"/>
</dbReference>
<evidence type="ECO:0000313" key="6">
    <source>
        <dbReference type="Proteomes" id="UP001163127"/>
    </source>
</evidence>
<dbReference type="GO" id="GO:0006950">
    <property type="term" value="P:response to stress"/>
    <property type="evidence" value="ECO:0007669"/>
    <property type="project" value="TreeGrafter"/>
</dbReference>
<evidence type="ECO:0000256" key="2">
    <source>
        <dbReference type="ARBA" id="ARBA00023125"/>
    </source>
</evidence>
<dbReference type="InterPro" id="IPR039422">
    <property type="entry name" value="MarR/SlyA-like"/>
</dbReference>
<dbReference type="Gene3D" id="1.10.10.10">
    <property type="entry name" value="Winged helix-like DNA-binding domain superfamily/Winged helix DNA-binding domain"/>
    <property type="match status" value="1"/>
</dbReference>
<proteinExistence type="predicted"/>
<evidence type="ECO:0000259" key="4">
    <source>
        <dbReference type="PROSITE" id="PS50995"/>
    </source>
</evidence>
<sequence length="151" mass="16388">MSTTSSRSSLVSFREGAGFLISRLGGMVEKEWGSLLRDVGLTQAEFAILATLADGAMVRQRDLAIHVGSDPRNIVPVVASLTDRGLVEVAPALEDRRVKQIRLSVEGADLLDTVQIMLAPSRAKFFRGLSDAEYDQLCHLLRVVYSSAVSV</sequence>
<organism evidence="5 6">
    <name type="scientific">Actinomyces naeslundii</name>
    <dbReference type="NCBI Taxonomy" id="1655"/>
    <lineage>
        <taxon>Bacteria</taxon>
        <taxon>Bacillati</taxon>
        <taxon>Actinomycetota</taxon>
        <taxon>Actinomycetes</taxon>
        <taxon>Actinomycetales</taxon>
        <taxon>Actinomycetaceae</taxon>
        <taxon>Actinomyces</taxon>
    </lineage>
</organism>
<dbReference type="GO" id="GO:0003700">
    <property type="term" value="F:DNA-binding transcription factor activity"/>
    <property type="evidence" value="ECO:0007669"/>
    <property type="project" value="InterPro"/>
</dbReference>